<name>A0A1G7F3R4_9RHOB</name>
<dbReference type="RefSeq" id="WP_207497483.1">
    <property type="nucleotide sequence ID" value="NZ_FNAT01000003.1"/>
</dbReference>
<accession>A0A1G7F3R4</accession>
<protein>
    <submittedName>
        <fullName evidence="3">Uncharacterized protein</fullName>
    </submittedName>
</protein>
<feature type="region of interest" description="Disordered" evidence="1">
    <location>
        <begin position="153"/>
        <end position="180"/>
    </location>
</feature>
<reference evidence="4" key="1">
    <citation type="submission" date="2016-10" db="EMBL/GenBank/DDBJ databases">
        <authorList>
            <person name="Varghese N."/>
            <person name="Submissions S."/>
        </authorList>
    </citation>
    <scope>NUCLEOTIDE SEQUENCE [LARGE SCALE GENOMIC DNA]</scope>
    <source>
        <strain evidence="4">DSM 21424</strain>
    </source>
</reference>
<keyword evidence="4" id="KW-1185">Reference proteome</keyword>
<feature type="compositionally biased region" description="Low complexity" evidence="1">
    <location>
        <begin position="153"/>
        <end position="164"/>
    </location>
</feature>
<dbReference type="Proteomes" id="UP000198922">
    <property type="component" value="Unassembled WGS sequence"/>
</dbReference>
<evidence type="ECO:0000256" key="2">
    <source>
        <dbReference type="SAM" id="SignalP"/>
    </source>
</evidence>
<feature type="chain" id="PRO_5011735432" evidence="2">
    <location>
        <begin position="25"/>
        <end position="180"/>
    </location>
</feature>
<evidence type="ECO:0000313" key="4">
    <source>
        <dbReference type="Proteomes" id="UP000198922"/>
    </source>
</evidence>
<evidence type="ECO:0000313" key="3">
    <source>
        <dbReference type="EMBL" id="SDE70492.1"/>
    </source>
</evidence>
<organism evidence="3 4">
    <name type="scientific">Limimaricola pyoseonensis</name>
    <dbReference type="NCBI Taxonomy" id="521013"/>
    <lineage>
        <taxon>Bacteria</taxon>
        <taxon>Pseudomonadati</taxon>
        <taxon>Pseudomonadota</taxon>
        <taxon>Alphaproteobacteria</taxon>
        <taxon>Rhodobacterales</taxon>
        <taxon>Paracoccaceae</taxon>
        <taxon>Limimaricola</taxon>
    </lineage>
</organism>
<dbReference type="STRING" id="521013.SAMN04488567_2410"/>
<dbReference type="EMBL" id="FNAT01000003">
    <property type="protein sequence ID" value="SDE70492.1"/>
    <property type="molecule type" value="Genomic_DNA"/>
</dbReference>
<feature type="signal peptide" evidence="2">
    <location>
        <begin position="1"/>
        <end position="24"/>
    </location>
</feature>
<keyword evidence="2" id="KW-0732">Signal</keyword>
<dbReference type="AlphaFoldDB" id="A0A1G7F3R4"/>
<gene>
    <name evidence="3" type="ORF">SAMN04488567_2410</name>
</gene>
<feature type="compositionally biased region" description="Acidic residues" evidence="1">
    <location>
        <begin position="171"/>
        <end position="180"/>
    </location>
</feature>
<proteinExistence type="predicted"/>
<evidence type="ECO:0000256" key="1">
    <source>
        <dbReference type="SAM" id="MobiDB-lite"/>
    </source>
</evidence>
<sequence length="180" mass="18489">MTMQICDILRGLCLAGLAAGTAAASPYDGLYRPGSGSDCGRVGEEGGVLRIEDDLFEGIGSQCRMTRPVDVVDMEATLYTMRCEAGDMQWSERAMLMRAADGEGLIMLWDGYAFRYAPCPPPGSVAAAAAQAPRVVLPLVVLPGTEQPLVIAPAGDGPATPAAGGAAGSEAELDPGEEAG</sequence>